<dbReference type="Gene3D" id="1.10.10.60">
    <property type="entry name" value="Homeodomain-like"/>
    <property type="match status" value="1"/>
</dbReference>
<dbReference type="GO" id="GO:0043565">
    <property type="term" value="F:sequence-specific DNA binding"/>
    <property type="evidence" value="ECO:0007669"/>
    <property type="project" value="InterPro"/>
</dbReference>
<name>A0A3G8JJ27_9ACTN</name>
<organism evidence="5 6">
    <name type="scientific">Gordonia insulae</name>
    <dbReference type="NCBI Taxonomy" id="2420509"/>
    <lineage>
        <taxon>Bacteria</taxon>
        <taxon>Bacillati</taxon>
        <taxon>Actinomycetota</taxon>
        <taxon>Actinomycetes</taxon>
        <taxon>Mycobacteriales</taxon>
        <taxon>Gordoniaceae</taxon>
        <taxon>Gordonia</taxon>
    </lineage>
</organism>
<evidence type="ECO:0000256" key="3">
    <source>
        <dbReference type="ARBA" id="ARBA00023163"/>
    </source>
</evidence>
<dbReference type="PROSITE" id="PS01124">
    <property type="entry name" value="HTH_ARAC_FAMILY_2"/>
    <property type="match status" value="1"/>
</dbReference>
<dbReference type="InterPro" id="IPR018062">
    <property type="entry name" value="HTH_AraC-typ_CS"/>
</dbReference>
<gene>
    <name evidence="5" type="primary">nphR_2</name>
    <name evidence="5" type="ORF">D7316_01065</name>
</gene>
<dbReference type="InterPro" id="IPR050204">
    <property type="entry name" value="AraC_XylS_family_regulators"/>
</dbReference>
<evidence type="ECO:0000313" key="5">
    <source>
        <dbReference type="EMBL" id="AZG44479.1"/>
    </source>
</evidence>
<keyword evidence="3" id="KW-0804">Transcription</keyword>
<dbReference type="EMBL" id="CP033972">
    <property type="protein sequence ID" value="AZG44479.1"/>
    <property type="molecule type" value="Genomic_DNA"/>
</dbReference>
<evidence type="ECO:0000259" key="4">
    <source>
        <dbReference type="PROSITE" id="PS01124"/>
    </source>
</evidence>
<dbReference type="SMART" id="SM00342">
    <property type="entry name" value="HTH_ARAC"/>
    <property type="match status" value="1"/>
</dbReference>
<feature type="domain" description="HTH araC/xylS-type" evidence="4">
    <location>
        <begin position="218"/>
        <end position="317"/>
    </location>
</feature>
<dbReference type="SUPFAM" id="SSF46689">
    <property type="entry name" value="Homeodomain-like"/>
    <property type="match status" value="1"/>
</dbReference>
<keyword evidence="2" id="KW-0238">DNA-binding</keyword>
<proteinExistence type="predicted"/>
<dbReference type="InterPro" id="IPR018060">
    <property type="entry name" value="HTH_AraC"/>
</dbReference>
<evidence type="ECO:0000256" key="2">
    <source>
        <dbReference type="ARBA" id="ARBA00023125"/>
    </source>
</evidence>
<dbReference type="Pfam" id="PF12833">
    <property type="entry name" value="HTH_18"/>
    <property type="match status" value="1"/>
</dbReference>
<dbReference type="PANTHER" id="PTHR46796">
    <property type="entry name" value="HTH-TYPE TRANSCRIPTIONAL ACTIVATOR RHAS-RELATED"/>
    <property type="match status" value="1"/>
</dbReference>
<dbReference type="InterPro" id="IPR009057">
    <property type="entry name" value="Homeodomain-like_sf"/>
</dbReference>
<dbReference type="PANTHER" id="PTHR46796:SF6">
    <property type="entry name" value="ARAC SUBFAMILY"/>
    <property type="match status" value="1"/>
</dbReference>
<accession>A0A3G8JJ27</accession>
<evidence type="ECO:0000313" key="6">
    <source>
        <dbReference type="Proteomes" id="UP000271469"/>
    </source>
</evidence>
<dbReference type="OrthoDB" id="3186094at2"/>
<dbReference type="RefSeq" id="WP_124707338.1">
    <property type="nucleotide sequence ID" value="NZ_CP033972.1"/>
</dbReference>
<dbReference type="KEGG" id="gom:D7316_01065"/>
<dbReference type="PROSITE" id="PS00041">
    <property type="entry name" value="HTH_ARAC_FAMILY_1"/>
    <property type="match status" value="1"/>
</dbReference>
<keyword evidence="6" id="KW-1185">Reference proteome</keyword>
<sequence length="319" mass="34976">MALLLDTTTIDSRSVVDELHHALRSAGAAPTATVTPLVPHHRFRAQVSGWTIGEGATLMHVESDPVSVATTRSRLRTEVFERVAIAAVSPGSWSHRQHGVLVESTDRASTLLIVDQACPYDFRRSDRGSAVVLTIDAAHLNLPPSALAAAVRTLRPSHGLYQLYLSFLDELLGIAVANPALLPELNSTAILLTHALIIDVADRPAADQGPDAPGDLVARIRRHIDENVDDPDISADTIAQAHSISVRTLYKAWAVTGIGLQDHIMGRRLDRARETLIREPDLTVSAVARRHGFVDSTHFTHRFRDRFSVTPRDWRLMNP</sequence>
<evidence type="ECO:0000256" key="1">
    <source>
        <dbReference type="ARBA" id="ARBA00023015"/>
    </source>
</evidence>
<protein>
    <submittedName>
        <fullName evidence="5">Transcriptional activator NphR</fullName>
    </submittedName>
</protein>
<dbReference type="Proteomes" id="UP000271469">
    <property type="component" value="Chromosome"/>
</dbReference>
<reference evidence="5 6" key="1">
    <citation type="submission" date="2018-11" db="EMBL/GenBank/DDBJ databases">
        <title>Gordonia insulae sp. nov., isolated from an island soil.</title>
        <authorList>
            <person name="Kim Y.S."/>
            <person name="Kim S.B."/>
        </authorList>
    </citation>
    <scope>NUCLEOTIDE SEQUENCE [LARGE SCALE GENOMIC DNA]</scope>
    <source>
        <strain evidence="5 6">MMS17-SY073</strain>
    </source>
</reference>
<keyword evidence="1" id="KW-0805">Transcription regulation</keyword>
<dbReference type="GO" id="GO:0003700">
    <property type="term" value="F:DNA-binding transcription factor activity"/>
    <property type="evidence" value="ECO:0007669"/>
    <property type="project" value="InterPro"/>
</dbReference>
<dbReference type="AlphaFoldDB" id="A0A3G8JJ27"/>